<feature type="domain" description="Spondin-like TSP1" evidence="7">
    <location>
        <begin position="1781"/>
        <end position="1834"/>
    </location>
</feature>
<evidence type="ECO:0000313" key="8">
    <source>
        <dbReference type="EMBL" id="CAE8609739.1"/>
    </source>
</evidence>
<feature type="domain" description="Spondin-like TSP1" evidence="7">
    <location>
        <begin position="1078"/>
        <end position="1130"/>
    </location>
</feature>
<sequence length="2302" mass="251711">MVLNTHQQPVGGVTTPVEMSPAVRGAKGQYVEVRMQFSCSETVCGIASIGCGQLCVLETDSQGSKATLSFCSYAGDIFHVVQVPLLRGAFPSHLHMSSVAPHLPMYLAARRDLVVFQIRDLMEYAVQLLDEGCHDEAVRLANGAGEGVEGLRHIVCLKCVVPDLKDGSYERACSVLERFQNLEAPTWQELIVLFDRFGGLQHLAVNLPVPPQSRTLPTEVYDQALSRLVTSPSALVAVLSWWPTDIFSVGALQDELRRSLPELQGLKVDELSQDDRCRAEALALLAAGGEDPELAARLLLDLGSPEVFKLLRRNLATSAAVAVPALAAVAEASLRRLFEIDDQKACELLVECRAVLSVDAVVSALSVGCENCWRHKYLKQLFVQDEVAGQGYHMQMVRLFAEYEPSGLLAFLRASERYPLEDALGVCQQRGLREEEAYLLGRAGRVGEALRILLEEVGDVGRAVEFASETQDPALWETLVSFVLEHPQLLVPLLDRLDSLEGRYGQVGQDSGRPQPPPIATPAHVVRRLPPGTPVSRIATSVQRVLDSLKLSANLHESCSQISAREMTGQKKAFIETHKRGARVSPQGWRCGICGRSLNCPPPETAEQTGGGISSSSSSAPKQPAPVLSAGTDSALPSARIKAGSGSGIILLGRQAVHEHCYNVGGLAVKAMLDCQPRCQLRHAQRVGAHPKAPESRRFCLAASAKPREAPRSPELHRKTADSCLVHLIQSKHRQVALLLASVVSAVPEFQKSVARELEAKEEIGFLRECEGYDEDWGKCPNLPHCFGPCVARDCEFSDWAEWFTEGGCTGLRYRRRAVKSHNNECGEPCRGPTVEAAKQPAGYTCNDDRLDCKFSDWNSWSHCITSQDQSMRTRTILQPAGPDGDPCHGPMIETKACAGQVPRACLWSLWNAWTGCSVSCGEGRFTRMRYIATQGDPGGSLCSGPAKETESCHAGECPKEDCQLSGWSSWSDCDVLEPQRYRRRTIIKTPSNGGRACDSMLIETVACYAPSTAGQDCDIGQWAQWTPCTKTCGGGQMTRERKLVTLNTEGGYCHEAVLNSVEPCGQRACAEPGADDCVFGQWEQWSECSALCGKGTQDRIRKVAVHAIREGVPCEGATQHVKPCVMQNCEVVDCKWGDWDSWTVCSQSCDGGTKRRERVVLTSPQHGGRLCDALAKSMLSPCNIMSCDEACLNGLWGGWGMWTECSATCDTAYKSRRRDVAVQPSACGKPAVGLREEFQTCVDLQPCQFEQDCVMASWGDWSQCSCHCFGISERNRAIAQFSSATGRPCNGTIKEIIPCNPGLGEVSRVECGDRKRTTDCVIDQWTEWSSCTATCGGGQTERKRDIKLPSANGGTPCAANLAELLPCATDKCPTSSCQDCLWGEWGSWGSCSKCGGQRFRYRTIQKMPNHCGRLCEPNDAKEAGSCFSSCDTPLFCSWTSWSLSESCKSCGDVSMTRNRAMGLTQDFGPHLFRANEDTACAGTQLNVSMCPPSDLCVTCTPVKCVFDAWSEWHSPTCLGLCERHRVIFQMNNKCGEGCSGPTVETKQCPMVCQPKQDCKISDWSAWEGCGDGSSQDNRMREIVEMPMNGGESCTAHLGETKACPQIPRDCQLEAWSSWSICSTKCVKGWQSRHREVDLPSKYGGKECVGATYEVTVCLGSDPTCRDVGKQDCAMSSWEEWTHCGLDGQKHRARTILQLPSVFGGACGGGLQETSTCDSHRVDCVVSAWTRWDACDKTCDGGQMHRHREIHRFPKEGGSPCPTTLIETQGCNTNSCGGLDCKVSEWGGWGFCSVTCGSGQRTRSRSIVNQRDADGHGCYDILGEVEACVSGNECVQRDCAWGGWSMWSYCSRSCDGGVRTKVRHILTVPSKTGRQCEPELKEIIEPCNTMQCRLQGSCLDGLWAQWTDWSTCSVSCSRGTTFRTRGIARPASDCGKFPEGLSSETRICIVSTPCVPERDCEFQPWTEWGQCSGSCDGMRERSRQISTYGRGRGAWCRGPMKESAPCNPLVNMRSPVGCKTDYPVDCRMGMWSGWTECTAKCDGGVQRRTRMLEQRAFHGGQGCLAALSEIHECNRQNCNGAGNYPTDCILGDWHEWGACNRCGGDKTRFRNVLRYASNGGRACEPADVREVAQCPRTGCGDHLYCSWTSWQDWGICSKTCGRSAKRRRRRYLHLSSDPTRQIGAPGGGWGEGYPTIEESPMQNVASSIGKNAVLSRYETMYKRTKDLESNQVEELLLSFVGGFVSLTLVVLGGRALASRVVRASSRQEASSQEASIDESSNPLFSQGPTAIISEIELGVESM</sequence>
<dbReference type="PROSITE" id="PS50236">
    <property type="entry name" value="CHCR"/>
    <property type="match status" value="1"/>
</dbReference>
<dbReference type="Pfam" id="PF19028">
    <property type="entry name" value="TSP1_spondin"/>
    <property type="match status" value="5"/>
</dbReference>
<dbReference type="GO" id="GO:0006886">
    <property type="term" value="P:intracellular protein transport"/>
    <property type="evidence" value="ECO:0007669"/>
    <property type="project" value="UniProtKB-UniRule"/>
</dbReference>
<feature type="domain" description="Spondin-like TSP1" evidence="7">
    <location>
        <begin position="1724"/>
        <end position="1776"/>
    </location>
</feature>
<evidence type="ECO:0000259" key="7">
    <source>
        <dbReference type="Pfam" id="PF19028"/>
    </source>
</evidence>
<feature type="transmembrane region" description="Helical" evidence="6">
    <location>
        <begin position="2235"/>
        <end position="2257"/>
    </location>
</feature>
<keyword evidence="6" id="KW-1133">Transmembrane helix</keyword>
<keyword evidence="2" id="KW-1015">Disulfide bond</keyword>
<dbReference type="SUPFAM" id="SSF82895">
    <property type="entry name" value="TSP-1 type 1 repeat"/>
    <property type="match status" value="19"/>
</dbReference>
<dbReference type="Gene3D" id="1.25.40.10">
    <property type="entry name" value="Tetratricopeptide repeat domain"/>
    <property type="match status" value="1"/>
</dbReference>
<evidence type="ECO:0000313" key="9">
    <source>
        <dbReference type="Proteomes" id="UP000654075"/>
    </source>
</evidence>
<keyword evidence="6" id="KW-0472">Membrane</keyword>
<evidence type="ECO:0000256" key="3">
    <source>
        <dbReference type="ARBA" id="ARBA00023180"/>
    </source>
</evidence>
<evidence type="ECO:0000256" key="2">
    <source>
        <dbReference type="ARBA" id="ARBA00023157"/>
    </source>
</evidence>
<dbReference type="GO" id="GO:0016192">
    <property type="term" value="P:vesicle-mediated transport"/>
    <property type="evidence" value="ECO:0007669"/>
    <property type="project" value="InterPro"/>
</dbReference>
<evidence type="ECO:0000256" key="5">
    <source>
        <dbReference type="SAM" id="MobiDB-lite"/>
    </source>
</evidence>
<evidence type="ECO:0000256" key="1">
    <source>
        <dbReference type="ARBA" id="ARBA00022729"/>
    </source>
</evidence>
<feature type="domain" description="Spondin-like TSP1" evidence="7">
    <location>
        <begin position="1321"/>
        <end position="1373"/>
    </location>
</feature>
<evidence type="ECO:0000256" key="4">
    <source>
        <dbReference type="PROSITE-ProRule" id="PRU01006"/>
    </source>
</evidence>
<dbReference type="PANTHER" id="PTHR11311:SF15">
    <property type="entry name" value="SPONDIN-2"/>
    <property type="match status" value="1"/>
</dbReference>
<dbReference type="Pfam" id="PF23556">
    <property type="entry name" value="TPR_Vps41"/>
    <property type="match status" value="1"/>
</dbReference>
<dbReference type="Pfam" id="PF00090">
    <property type="entry name" value="TSP_1"/>
    <property type="match status" value="14"/>
</dbReference>
<keyword evidence="1" id="KW-0732">Signal</keyword>
<dbReference type="InterPro" id="IPR000547">
    <property type="entry name" value="Clathrin_H-chain/VPS_repeat"/>
</dbReference>
<feature type="domain" description="Spondin-like TSP1" evidence="7">
    <location>
        <begin position="2026"/>
        <end position="2078"/>
    </location>
</feature>
<dbReference type="OrthoDB" id="5964156at2759"/>
<evidence type="ECO:0000256" key="6">
    <source>
        <dbReference type="SAM" id="Phobius"/>
    </source>
</evidence>
<dbReference type="PANTHER" id="PTHR11311">
    <property type="entry name" value="SPONDIN"/>
    <property type="match status" value="1"/>
</dbReference>
<keyword evidence="6" id="KW-0812">Transmembrane</keyword>
<dbReference type="SMART" id="SM00299">
    <property type="entry name" value="CLH"/>
    <property type="match status" value="1"/>
</dbReference>
<proteinExistence type="predicted"/>
<feature type="region of interest" description="Disordered" evidence="5">
    <location>
        <begin position="603"/>
        <end position="634"/>
    </location>
</feature>
<dbReference type="InterPro" id="IPR044004">
    <property type="entry name" value="TSP1_spondin_dom"/>
</dbReference>
<dbReference type="InterPro" id="IPR011990">
    <property type="entry name" value="TPR-like_helical_dom_sf"/>
</dbReference>
<gene>
    <name evidence="8" type="ORF">PGLA1383_LOCUS27561</name>
</gene>
<protein>
    <recommendedName>
        <fullName evidence="7">Spondin-like TSP1 domain-containing protein</fullName>
    </recommendedName>
</protein>
<dbReference type="InterPro" id="IPR036383">
    <property type="entry name" value="TSP1_rpt_sf"/>
</dbReference>
<dbReference type="InterPro" id="IPR000884">
    <property type="entry name" value="TSP1_rpt"/>
</dbReference>
<reference evidence="8" key="1">
    <citation type="submission" date="2021-02" db="EMBL/GenBank/DDBJ databases">
        <authorList>
            <person name="Dougan E. K."/>
            <person name="Rhodes N."/>
            <person name="Thang M."/>
            <person name="Chan C."/>
        </authorList>
    </citation>
    <scope>NUCLEOTIDE SEQUENCE</scope>
</reference>
<dbReference type="EMBL" id="CAJNNV010024395">
    <property type="protein sequence ID" value="CAE8609739.1"/>
    <property type="molecule type" value="Genomic_DNA"/>
</dbReference>
<dbReference type="SMART" id="SM00209">
    <property type="entry name" value="TSP1"/>
    <property type="match status" value="22"/>
</dbReference>
<feature type="repeat" description="CHCR" evidence="4">
    <location>
        <begin position="349"/>
        <end position="492"/>
    </location>
</feature>
<comment type="caution">
    <text evidence="8">The sequence shown here is derived from an EMBL/GenBank/DDBJ whole genome shotgun (WGS) entry which is preliminary data.</text>
</comment>
<accession>A0A813FD49</accession>
<keyword evidence="9" id="KW-1185">Reference proteome</keyword>
<name>A0A813FD49_POLGL</name>
<dbReference type="Proteomes" id="UP000654075">
    <property type="component" value="Unassembled WGS sequence"/>
</dbReference>
<dbReference type="InterPro" id="IPR051418">
    <property type="entry name" value="Spondin/Thrombospondin_T1"/>
</dbReference>
<dbReference type="PROSITE" id="PS50092">
    <property type="entry name" value="TSP1"/>
    <property type="match status" value="19"/>
</dbReference>
<keyword evidence="3" id="KW-0325">Glycoprotein</keyword>
<dbReference type="Gene3D" id="2.20.100.10">
    <property type="entry name" value="Thrombospondin type-1 (TSP1) repeat"/>
    <property type="match status" value="21"/>
</dbReference>
<organism evidence="8 9">
    <name type="scientific">Polarella glacialis</name>
    <name type="common">Dinoflagellate</name>
    <dbReference type="NCBI Taxonomy" id="89957"/>
    <lineage>
        <taxon>Eukaryota</taxon>
        <taxon>Sar</taxon>
        <taxon>Alveolata</taxon>
        <taxon>Dinophyceae</taxon>
        <taxon>Suessiales</taxon>
        <taxon>Suessiaceae</taxon>
        <taxon>Polarella</taxon>
    </lineage>
</organism>